<proteinExistence type="predicted"/>
<protein>
    <submittedName>
        <fullName evidence="2">Uncharacterized protein</fullName>
    </submittedName>
</protein>
<feature type="transmembrane region" description="Helical" evidence="1">
    <location>
        <begin position="100"/>
        <end position="119"/>
    </location>
</feature>
<evidence type="ECO:0000313" key="2">
    <source>
        <dbReference type="EMBL" id="MED6256384.1"/>
    </source>
</evidence>
<keyword evidence="1" id="KW-0472">Membrane</keyword>
<keyword evidence="1" id="KW-0812">Transmembrane</keyword>
<organism evidence="2 3">
    <name type="scientific">Ataeniobius toweri</name>
    <dbReference type="NCBI Taxonomy" id="208326"/>
    <lineage>
        <taxon>Eukaryota</taxon>
        <taxon>Metazoa</taxon>
        <taxon>Chordata</taxon>
        <taxon>Craniata</taxon>
        <taxon>Vertebrata</taxon>
        <taxon>Euteleostomi</taxon>
        <taxon>Actinopterygii</taxon>
        <taxon>Neopterygii</taxon>
        <taxon>Teleostei</taxon>
        <taxon>Neoteleostei</taxon>
        <taxon>Acanthomorphata</taxon>
        <taxon>Ovalentaria</taxon>
        <taxon>Atherinomorphae</taxon>
        <taxon>Cyprinodontiformes</taxon>
        <taxon>Goodeidae</taxon>
        <taxon>Ataeniobius</taxon>
    </lineage>
</organism>
<dbReference type="EMBL" id="JAHUTI010074578">
    <property type="protein sequence ID" value="MED6256384.1"/>
    <property type="molecule type" value="Genomic_DNA"/>
</dbReference>
<gene>
    <name evidence="2" type="ORF">ATANTOWER_025022</name>
</gene>
<feature type="transmembrane region" description="Helical" evidence="1">
    <location>
        <begin position="30"/>
        <end position="52"/>
    </location>
</feature>
<keyword evidence="1" id="KW-1133">Transmembrane helix</keyword>
<comment type="caution">
    <text evidence="2">The sequence shown here is derived from an EMBL/GenBank/DDBJ whole genome shotgun (WGS) entry which is preliminary data.</text>
</comment>
<name>A0ABU7C1A4_9TELE</name>
<evidence type="ECO:0000256" key="1">
    <source>
        <dbReference type="SAM" id="Phobius"/>
    </source>
</evidence>
<evidence type="ECO:0000313" key="3">
    <source>
        <dbReference type="Proteomes" id="UP001345963"/>
    </source>
</evidence>
<accession>A0ABU7C1A4</accession>
<keyword evidence="3" id="KW-1185">Reference proteome</keyword>
<dbReference type="Proteomes" id="UP001345963">
    <property type="component" value="Unassembled WGS sequence"/>
</dbReference>
<reference evidence="2 3" key="1">
    <citation type="submission" date="2021-07" db="EMBL/GenBank/DDBJ databases">
        <authorList>
            <person name="Palmer J.M."/>
        </authorList>
    </citation>
    <scope>NUCLEOTIDE SEQUENCE [LARGE SCALE GENOMIC DNA]</scope>
    <source>
        <strain evidence="2 3">AT_MEX2019</strain>
        <tissue evidence="2">Muscle</tissue>
    </source>
</reference>
<sequence length="172" mass="19082">MLFALYASVPLAECHYGSLEACDGAKRETQILLVELFTMIVSPFLVCALPAASTSRASTSPQAFTGSVMFPSLIFRAETVQGRRQSHHPQTFSRGPCHDLTMIIILSCAVIISVFNTRVNISSINKFSDLNSRHPRKHLTTSSLLLPSLESPHLLHCQHPPYHLKPRLFLSL</sequence>